<dbReference type="GO" id="GO:0003712">
    <property type="term" value="F:transcription coregulator activity"/>
    <property type="evidence" value="ECO:0007669"/>
    <property type="project" value="TreeGrafter"/>
</dbReference>
<accession>A0A1Y2FQF3</accession>
<dbReference type="Proteomes" id="UP000193685">
    <property type="component" value="Unassembled WGS sequence"/>
</dbReference>
<dbReference type="GeneID" id="63785329"/>
<dbReference type="STRING" id="56484.A0A1Y2FQF3"/>
<keyword evidence="9" id="KW-1185">Reference proteome</keyword>
<dbReference type="PANTHER" id="PTHR24205:SF16">
    <property type="entry name" value="GH01042P-RELATED"/>
    <property type="match status" value="1"/>
</dbReference>
<dbReference type="OMA" id="TEREGIC"/>
<dbReference type="Pfam" id="PF00412">
    <property type="entry name" value="LIM"/>
    <property type="match status" value="3"/>
</dbReference>
<dbReference type="PANTHER" id="PTHR24205">
    <property type="entry name" value="FOUR AND A HALF LIM DOMAINS PROTEIN"/>
    <property type="match status" value="1"/>
</dbReference>
<feature type="region of interest" description="Disordered" evidence="6">
    <location>
        <begin position="33"/>
        <end position="129"/>
    </location>
</feature>
<keyword evidence="2" id="KW-0677">Repeat</keyword>
<dbReference type="OrthoDB" id="15567at2759"/>
<feature type="domain" description="LIM zinc-binding" evidence="7">
    <location>
        <begin position="150"/>
        <end position="214"/>
    </location>
</feature>
<evidence type="ECO:0000313" key="8">
    <source>
        <dbReference type="EMBL" id="ORY85436.1"/>
    </source>
</evidence>
<evidence type="ECO:0000256" key="5">
    <source>
        <dbReference type="PROSITE-ProRule" id="PRU00125"/>
    </source>
</evidence>
<evidence type="ECO:0000256" key="1">
    <source>
        <dbReference type="ARBA" id="ARBA00022723"/>
    </source>
</evidence>
<feature type="compositionally biased region" description="Polar residues" evidence="6">
    <location>
        <begin position="99"/>
        <end position="123"/>
    </location>
</feature>
<feature type="domain" description="LIM zinc-binding" evidence="7">
    <location>
        <begin position="277"/>
        <end position="339"/>
    </location>
</feature>
<keyword evidence="1 5" id="KW-0479">Metal-binding</keyword>
<evidence type="ECO:0000256" key="4">
    <source>
        <dbReference type="ARBA" id="ARBA00023038"/>
    </source>
</evidence>
<dbReference type="PROSITE" id="PS50023">
    <property type="entry name" value="LIM_DOMAIN_2"/>
    <property type="match status" value="2"/>
</dbReference>
<protein>
    <recommendedName>
        <fullName evidence="7">LIM zinc-binding domain-containing protein</fullName>
    </recommendedName>
</protein>
<dbReference type="GO" id="GO:0046872">
    <property type="term" value="F:metal ion binding"/>
    <property type="evidence" value="ECO:0007669"/>
    <property type="project" value="UniProtKB-KW"/>
</dbReference>
<evidence type="ECO:0000259" key="7">
    <source>
        <dbReference type="PROSITE" id="PS50023"/>
    </source>
</evidence>
<dbReference type="SUPFAM" id="SSF57716">
    <property type="entry name" value="Glucocorticoid receptor-like (DNA-binding domain)"/>
    <property type="match status" value="2"/>
</dbReference>
<dbReference type="GO" id="GO:0030695">
    <property type="term" value="F:GTPase regulator activity"/>
    <property type="evidence" value="ECO:0007669"/>
    <property type="project" value="UniProtKB-ARBA"/>
</dbReference>
<evidence type="ECO:0000313" key="9">
    <source>
        <dbReference type="Proteomes" id="UP000193685"/>
    </source>
</evidence>
<dbReference type="InterPro" id="IPR001781">
    <property type="entry name" value="Znf_LIM"/>
</dbReference>
<organism evidence="8 9">
    <name type="scientific">Protomyces lactucae-debilis</name>
    <dbReference type="NCBI Taxonomy" id="2754530"/>
    <lineage>
        <taxon>Eukaryota</taxon>
        <taxon>Fungi</taxon>
        <taxon>Dikarya</taxon>
        <taxon>Ascomycota</taxon>
        <taxon>Taphrinomycotina</taxon>
        <taxon>Taphrinomycetes</taxon>
        <taxon>Taphrinales</taxon>
        <taxon>Protomycetaceae</taxon>
        <taxon>Protomyces</taxon>
    </lineage>
</organism>
<name>A0A1Y2FQF3_PROLT</name>
<dbReference type="RefSeq" id="XP_040726918.1">
    <property type="nucleotide sequence ID" value="XM_040868730.1"/>
</dbReference>
<keyword evidence="4 5" id="KW-0440">LIM domain</keyword>
<dbReference type="GO" id="GO:0005634">
    <property type="term" value="C:nucleus"/>
    <property type="evidence" value="ECO:0007669"/>
    <property type="project" value="TreeGrafter"/>
</dbReference>
<dbReference type="Gene3D" id="2.10.110.10">
    <property type="entry name" value="Cysteine Rich Protein"/>
    <property type="match status" value="3"/>
</dbReference>
<dbReference type="CDD" id="cd08368">
    <property type="entry name" value="LIM"/>
    <property type="match status" value="2"/>
</dbReference>
<sequence>MNQEHRNKLEALERTNQEIFELTGTRLPRFRISTDVKITEEGPSLPSTEQSRRPLPKVPQKPSMLALSQNMTKSKILPPTPLSKPKSQAPVPGPKPTHGTRSLPQVPQVPQNTFIPADTSSNPPGAGRTTIKLPRFNLEQTHEALNVTVPRCARCGETLDSQGGLSTGQRSFHVDCFRCYECHQPLENLEFYAMPHKSGTIEVCFDCHTASFPDCHSCQSKIVTNQYIEALGHFYHVEHFRCAGCSKVLTTVNGEIAYLERDGLPWHRSCWQPAIRIKCRRCNKPVDDQDQTIIQFGESQFHESCFRCAHCKGTLQDGLHWSTEREGICRGCKSIQVKQQFV</sequence>
<keyword evidence="3 5" id="KW-0862">Zinc</keyword>
<dbReference type="SMART" id="SM00132">
    <property type="entry name" value="LIM"/>
    <property type="match status" value="3"/>
</dbReference>
<dbReference type="EMBL" id="MCFI01000004">
    <property type="protein sequence ID" value="ORY85436.1"/>
    <property type="molecule type" value="Genomic_DNA"/>
</dbReference>
<evidence type="ECO:0000256" key="6">
    <source>
        <dbReference type="SAM" id="MobiDB-lite"/>
    </source>
</evidence>
<proteinExistence type="predicted"/>
<comment type="caution">
    <text evidence="8">The sequence shown here is derived from an EMBL/GenBank/DDBJ whole genome shotgun (WGS) entry which is preliminary data.</text>
</comment>
<reference evidence="8 9" key="1">
    <citation type="submission" date="2016-07" db="EMBL/GenBank/DDBJ databases">
        <title>Pervasive Adenine N6-methylation of Active Genes in Fungi.</title>
        <authorList>
            <consortium name="DOE Joint Genome Institute"/>
            <person name="Mondo S.J."/>
            <person name="Dannebaum R.O."/>
            <person name="Kuo R.C."/>
            <person name="Labutti K."/>
            <person name="Haridas S."/>
            <person name="Kuo A."/>
            <person name="Salamov A."/>
            <person name="Ahrendt S.R."/>
            <person name="Lipzen A."/>
            <person name="Sullivan W."/>
            <person name="Andreopoulos W.B."/>
            <person name="Clum A."/>
            <person name="Lindquist E."/>
            <person name="Daum C."/>
            <person name="Ramamoorthy G.K."/>
            <person name="Gryganskyi A."/>
            <person name="Culley D."/>
            <person name="Magnuson J.K."/>
            <person name="James T.Y."/>
            <person name="O'Malley M.A."/>
            <person name="Stajich J.E."/>
            <person name="Spatafora J.W."/>
            <person name="Visel A."/>
            <person name="Grigoriev I.V."/>
        </authorList>
    </citation>
    <scope>NUCLEOTIDE SEQUENCE [LARGE SCALE GENOMIC DNA]</scope>
    <source>
        <strain evidence="8 9">12-1054</strain>
    </source>
</reference>
<dbReference type="PROSITE" id="PS00478">
    <property type="entry name" value="LIM_DOMAIN_1"/>
    <property type="match status" value="2"/>
</dbReference>
<evidence type="ECO:0000256" key="2">
    <source>
        <dbReference type="ARBA" id="ARBA00022737"/>
    </source>
</evidence>
<dbReference type="AlphaFoldDB" id="A0A1Y2FQF3"/>
<gene>
    <name evidence="8" type="ORF">BCR37DRAFT_377104</name>
</gene>
<evidence type="ECO:0000256" key="3">
    <source>
        <dbReference type="ARBA" id="ARBA00022833"/>
    </source>
</evidence>